<reference evidence="1 2" key="1">
    <citation type="submission" date="2019-07" db="EMBL/GenBank/DDBJ databases">
        <authorList>
            <person name="Cremers G."/>
        </authorList>
    </citation>
    <scope>NUCLEOTIDE SEQUENCE [LARGE SCALE GENOMIC DNA]</scope>
</reference>
<dbReference type="InterPro" id="IPR009241">
    <property type="entry name" value="HigB-like"/>
</dbReference>
<dbReference type="EMBL" id="CABIKM010000005">
    <property type="protein sequence ID" value="VUZ84038.1"/>
    <property type="molecule type" value="Genomic_DNA"/>
</dbReference>
<protein>
    <recommendedName>
        <fullName evidence="3">Type II toxin-antitoxin system RelE/ParE family toxin</fullName>
    </recommendedName>
</protein>
<gene>
    <name evidence="1" type="ORF">MELA_00402</name>
</gene>
<dbReference type="AlphaFoldDB" id="A0A564ZHL7"/>
<evidence type="ECO:0000313" key="2">
    <source>
        <dbReference type="Proteomes" id="UP000334340"/>
    </source>
</evidence>
<organism evidence="1 2">
    <name type="scientific">Candidatus Methylomirabilis lanthanidiphila</name>
    <dbReference type="NCBI Taxonomy" id="2211376"/>
    <lineage>
        <taxon>Bacteria</taxon>
        <taxon>Candidatus Methylomirabilota</taxon>
        <taxon>Candidatus Methylomirabilia</taxon>
        <taxon>Candidatus Methylomirabilales</taxon>
        <taxon>Candidatus Methylomirabilaceae</taxon>
        <taxon>Candidatus Methylomirabilis</taxon>
    </lineage>
</organism>
<dbReference type="Pfam" id="PF05973">
    <property type="entry name" value="Gp49"/>
    <property type="match status" value="1"/>
</dbReference>
<keyword evidence="2" id="KW-1185">Reference proteome</keyword>
<sequence>MPKVKVVFYQEETGEVPVLDWLDRLPAKVQDKCRVRIERLRDLGHELRRPEADYLRDGIYELRVVRRGVNYRILYFFHGRVAAILTHGLIKEREVPARDIEEAIRRKRKLALDPERHTYKEG</sequence>
<accession>A0A564ZHL7</accession>
<proteinExistence type="predicted"/>
<name>A0A564ZHL7_9BACT</name>
<evidence type="ECO:0008006" key="3">
    <source>
        <dbReference type="Google" id="ProtNLM"/>
    </source>
</evidence>
<dbReference type="Proteomes" id="UP000334340">
    <property type="component" value="Unassembled WGS sequence"/>
</dbReference>
<evidence type="ECO:0000313" key="1">
    <source>
        <dbReference type="EMBL" id="VUZ84038.1"/>
    </source>
</evidence>